<keyword evidence="3" id="KW-1185">Reference proteome</keyword>
<dbReference type="RefSeq" id="XP_024336805.1">
    <property type="nucleotide sequence ID" value="XM_024479518.1"/>
</dbReference>
<feature type="compositionally biased region" description="Low complexity" evidence="1">
    <location>
        <begin position="341"/>
        <end position="351"/>
    </location>
</feature>
<protein>
    <submittedName>
        <fullName evidence="2">Uncharacterized protein</fullName>
    </submittedName>
</protein>
<proteinExistence type="predicted"/>
<organism evidence="2 3">
    <name type="scientific">Postia placenta MAD-698-R-SB12</name>
    <dbReference type="NCBI Taxonomy" id="670580"/>
    <lineage>
        <taxon>Eukaryota</taxon>
        <taxon>Fungi</taxon>
        <taxon>Dikarya</taxon>
        <taxon>Basidiomycota</taxon>
        <taxon>Agaricomycotina</taxon>
        <taxon>Agaricomycetes</taxon>
        <taxon>Polyporales</taxon>
        <taxon>Adustoporiaceae</taxon>
        <taxon>Rhodonia</taxon>
    </lineage>
</organism>
<sequence length="602" mass="65969">MYQGRHVKLERDKAGKLTCPCNAYGHRNAANVRSHSDKAHNDEMHLITTDFAGGGKDQDQPSSGASRSPSPSDATSSIESSSLAQHSSRMPSRKGVVPAPRVATFNRVDARSKASGSSAPFLTKKSERRPLDLDQSRGSLKRQWDMHAIATASSPSTPDFKKPIGKPSRPQLALKKARSSVRVLHTHGLVHSSSTDSQPSRSELPSEAPRRIANTSRKAEPIIHKVGGFIIRENANPFSSDIEEEMIATGKHGYVPSKRPRTTAQYPISITERDPDEAVRMELAEIRARKGKAKAALKRPTQKDFDSGFPAKTARTRFTEDAAVASRSSNPTAAPYDPTIPSSRSLSPLSRPIGNSGIPFFQPKPKERADVVPAPVSRLCKSCMLPLLSGKFKNCAACRGKAREKREHATQRRVQNGFETFMAQIRAEVATRSLDKELAPDAKVIRRASVWARATEYQTEDDLFKTLERNLRTWEEDEDASELFEFYGGYAAVSKENPATPARLDAFGKRAQSLGLPIGKYQKGSTMAKRSRSSDKLTGERPFRWAQTTYYCACGGFGGAVGGMPDRYACGGAVYIAIEVADERQDLGITGENVTIRWTHAG</sequence>
<evidence type="ECO:0000256" key="1">
    <source>
        <dbReference type="SAM" id="MobiDB-lite"/>
    </source>
</evidence>
<feature type="region of interest" description="Disordered" evidence="1">
    <location>
        <begin position="320"/>
        <end position="351"/>
    </location>
</feature>
<dbReference type="AlphaFoldDB" id="A0A1X6MUF3"/>
<dbReference type="EMBL" id="KZ110601">
    <property type="protein sequence ID" value="OSX60011.1"/>
    <property type="molecule type" value="Genomic_DNA"/>
</dbReference>
<dbReference type="GeneID" id="36324468"/>
<dbReference type="OrthoDB" id="10284928at2759"/>
<feature type="region of interest" description="Disordered" evidence="1">
    <location>
        <begin position="187"/>
        <end position="218"/>
    </location>
</feature>
<accession>A0A1X6MUF3</accession>
<gene>
    <name evidence="2" type="ORF">POSPLADRAFT_1048450</name>
</gene>
<name>A0A1X6MUF3_9APHY</name>
<feature type="region of interest" description="Disordered" evidence="1">
    <location>
        <begin position="49"/>
        <end position="143"/>
    </location>
</feature>
<feature type="compositionally biased region" description="Polar residues" evidence="1">
    <location>
        <begin position="191"/>
        <end position="203"/>
    </location>
</feature>
<feature type="compositionally biased region" description="Basic and acidic residues" evidence="1">
    <location>
        <begin position="124"/>
        <end position="135"/>
    </location>
</feature>
<reference evidence="2 3" key="1">
    <citation type="submission" date="2017-04" db="EMBL/GenBank/DDBJ databases">
        <title>Genome Sequence of the Model Brown-Rot Fungus Postia placenta SB12.</title>
        <authorList>
            <consortium name="DOE Joint Genome Institute"/>
            <person name="Gaskell J."/>
            <person name="Kersten P."/>
            <person name="Larrondo L.F."/>
            <person name="Canessa P."/>
            <person name="Martinez D."/>
            <person name="Hibbett D."/>
            <person name="Schmoll M."/>
            <person name="Kubicek C.P."/>
            <person name="Martinez A.T."/>
            <person name="Yadav J."/>
            <person name="Master E."/>
            <person name="Magnuson J.K."/>
            <person name="James T."/>
            <person name="Yaver D."/>
            <person name="Berka R."/>
            <person name="Labutti K."/>
            <person name="Lipzen A."/>
            <person name="Aerts A."/>
            <person name="Barry K."/>
            <person name="Henrissat B."/>
            <person name="Blanchette R."/>
            <person name="Grigoriev I."/>
            <person name="Cullen D."/>
        </authorList>
    </citation>
    <scope>NUCLEOTIDE SEQUENCE [LARGE SCALE GENOMIC DNA]</scope>
    <source>
        <strain evidence="2 3">MAD-698-R-SB12</strain>
    </source>
</reference>
<feature type="compositionally biased region" description="Low complexity" evidence="1">
    <location>
        <begin position="61"/>
        <end position="82"/>
    </location>
</feature>
<evidence type="ECO:0000313" key="3">
    <source>
        <dbReference type="Proteomes" id="UP000194127"/>
    </source>
</evidence>
<dbReference type="Proteomes" id="UP000194127">
    <property type="component" value="Unassembled WGS sequence"/>
</dbReference>
<evidence type="ECO:0000313" key="2">
    <source>
        <dbReference type="EMBL" id="OSX60011.1"/>
    </source>
</evidence>